<dbReference type="AlphaFoldDB" id="A0AAV4X1A4"/>
<reference evidence="2 3" key="1">
    <citation type="submission" date="2021-06" db="EMBL/GenBank/DDBJ databases">
        <title>Caerostris extrusa draft genome.</title>
        <authorList>
            <person name="Kono N."/>
            <person name="Arakawa K."/>
        </authorList>
    </citation>
    <scope>NUCLEOTIDE SEQUENCE [LARGE SCALE GENOMIC DNA]</scope>
</reference>
<name>A0AAV4X1A4_CAEEX</name>
<sequence length="81" mass="9260">METRAKKPRNLQFKKAKRDLKDIGLESVNSGAEGRREHTHHEGGFIFQELCRDQNGSEAPESKILNASTAPDWTVQRERRA</sequence>
<organism evidence="2 3">
    <name type="scientific">Caerostris extrusa</name>
    <name type="common">Bark spider</name>
    <name type="synonym">Caerostris bankana</name>
    <dbReference type="NCBI Taxonomy" id="172846"/>
    <lineage>
        <taxon>Eukaryota</taxon>
        <taxon>Metazoa</taxon>
        <taxon>Ecdysozoa</taxon>
        <taxon>Arthropoda</taxon>
        <taxon>Chelicerata</taxon>
        <taxon>Arachnida</taxon>
        <taxon>Araneae</taxon>
        <taxon>Araneomorphae</taxon>
        <taxon>Entelegynae</taxon>
        <taxon>Araneoidea</taxon>
        <taxon>Araneidae</taxon>
        <taxon>Caerostris</taxon>
    </lineage>
</organism>
<feature type="region of interest" description="Disordered" evidence="1">
    <location>
        <begin position="54"/>
        <end position="81"/>
    </location>
</feature>
<dbReference type="EMBL" id="BPLR01017117">
    <property type="protein sequence ID" value="GIY88902.1"/>
    <property type="molecule type" value="Genomic_DNA"/>
</dbReference>
<protein>
    <submittedName>
        <fullName evidence="2">Uncharacterized protein</fullName>
    </submittedName>
</protein>
<feature type="non-terminal residue" evidence="2">
    <location>
        <position position="81"/>
    </location>
</feature>
<keyword evidence="3" id="KW-1185">Reference proteome</keyword>
<proteinExistence type="predicted"/>
<evidence type="ECO:0000313" key="2">
    <source>
        <dbReference type="EMBL" id="GIY88902.1"/>
    </source>
</evidence>
<evidence type="ECO:0000313" key="3">
    <source>
        <dbReference type="Proteomes" id="UP001054945"/>
    </source>
</evidence>
<evidence type="ECO:0000256" key="1">
    <source>
        <dbReference type="SAM" id="MobiDB-lite"/>
    </source>
</evidence>
<dbReference type="Proteomes" id="UP001054945">
    <property type="component" value="Unassembled WGS sequence"/>
</dbReference>
<gene>
    <name evidence="2" type="ORF">CEXT_273211</name>
</gene>
<comment type="caution">
    <text evidence="2">The sequence shown here is derived from an EMBL/GenBank/DDBJ whole genome shotgun (WGS) entry which is preliminary data.</text>
</comment>
<accession>A0AAV4X1A4</accession>